<sequence length="117" mass="12651">MVESSASNQSKPSRKSSKQSADLTAAPLEVAAADLARFAALRVKLQDAQEKAKPYVELIEALFRSDPLNDRQIELAKSKDFAKALTHLATLKVESDAASAKAGEAWEILKPILMVNS</sequence>
<comment type="caution">
    <text evidence="2">The sequence shown here is derived from an EMBL/GenBank/DDBJ whole genome shotgun (WGS) entry which is preliminary data.</text>
</comment>
<name>A0A928Z6W0_9CYAN</name>
<dbReference type="Proteomes" id="UP000621799">
    <property type="component" value="Unassembled WGS sequence"/>
</dbReference>
<feature type="region of interest" description="Disordered" evidence="1">
    <location>
        <begin position="1"/>
        <end position="22"/>
    </location>
</feature>
<reference evidence="2" key="1">
    <citation type="submission" date="2020-10" db="EMBL/GenBank/DDBJ databases">
        <authorList>
            <person name="Castelo-Branco R."/>
            <person name="Eusebio N."/>
            <person name="Adriana R."/>
            <person name="Vieira A."/>
            <person name="Brugerolle De Fraissinette N."/>
            <person name="Rezende De Castro R."/>
            <person name="Schneider M.P."/>
            <person name="Vasconcelos V."/>
            <person name="Leao P.N."/>
        </authorList>
    </citation>
    <scope>NUCLEOTIDE SEQUENCE</scope>
    <source>
        <strain evidence="2">LEGE 11467</strain>
    </source>
</reference>
<dbReference type="EMBL" id="JADEXN010000042">
    <property type="protein sequence ID" value="MBE9039925.1"/>
    <property type="molecule type" value="Genomic_DNA"/>
</dbReference>
<evidence type="ECO:0000313" key="2">
    <source>
        <dbReference type="EMBL" id="MBE9039925.1"/>
    </source>
</evidence>
<accession>A0A928Z6W0</accession>
<keyword evidence="3" id="KW-1185">Reference proteome</keyword>
<feature type="compositionally biased region" description="Low complexity" evidence="1">
    <location>
        <begin position="1"/>
        <end position="11"/>
    </location>
</feature>
<gene>
    <name evidence="2" type="ORF">IQ235_03850</name>
</gene>
<evidence type="ECO:0000256" key="1">
    <source>
        <dbReference type="SAM" id="MobiDB-lite"/>
    </source>
</evidence>
<dbReference type="RefSeq" id="WP_264320182.1">
    <property type="nucleotide sequence ID" value="NZ_JADEXN010000042.1"/>
</dbReference>
<proteinExistence type="predicted"/>
<organism evidence="2 3">
    <name type="scientific">Zarconia navalis LEGE 11467</name>
    <dbReference type="NCBI Taxonomy" id="1828826"/>
    <lineage>
        <taxon>Bacteria</taxon>
        <taxon>Bacillati</taxon>
        <taxon>Cyanobacteriota</taxon>
        <taxon>Cyanophyceae</taxon>
        <taxon>Oscillatoriophycideae</taxon>
        <taxon>Oscillatoriales</taxon>
        <taxon>Oscillatoriales incertae sedis</taxon>
        <taxon>Zarconia</taxon>
        <taxon>Zarconia navalis</taxon>
    </lineage>
</organism>
<protein>
    <submittedName>
        <fullName evidence="2">Uncharacterized protein</fullName>
    </submittedName>
</protein>
<dbReference type="AlphaFoldDB" id="A0A928Z6W0"/>
<evidence type="ECO:0000313" key="3">
    <source>
        <dbReference type="Proteomes" id="UP000621799"/>
    </source>
</evidence>